<keyword evidence="1" id="KW-0175">Coiled coil</keyword>
<proteinExistence type="predicted"/>
<dbReference type="Proteomes" id="UP000658690">
    <property type="component" value="Unassembled WGS sequence"/>
</dbReference>
<reference evidence="2 3" key="1">
    <citation type="submission" date="2019-10" db="EMBL/GenBank/DDBJ databases">
        <title>Description of Paenibacillus choica sp. nov.</title>
        <authorList>
            <person name="Carlier A."/>
            <person name="Qi S."/>
        </authorList>
    </citation>
    <scope>NUCLEOTIDE SEQUENCE [LARGE SCALE GENOMIC DNA]</scope>
    <source>
        <strain evidence="2 3">LMG 31460</strain>
    </source>
</reference>
<evidence type="ECO:0000256" key="1">
    <source>
        <dbReference type="SAM" id="Coils"/>
    </source>
</evidence>
<keyword evidence="3" id="KW-1185">Reference proteome</keyword>
<evidence type="ECO:0000313" key="3">
    <source>
        <dbReference type="Proteomes" id="UP000658690"/>
    </source>
</evidence>
<sequence>MSNKVISDEELILLLSPTNNNEENEHSEKPKLTMKLLYELIKKLKQENMLLSKRVDEFEQQLNLLHQIRDEVAATTLDLPIIEETEITVRMEAELVPSLPQTIQTSRAERHPSKKNKKDKSFWTYLFSHLTNFHFN</sequence>
<organism evidence="2 3">
    <name type="scientific">Paenibacillus germinis</name>
    <dbReference type="NCBI Taxonomy" id="2654979"/>
    <lineage>
        <taxon>Bacteria</taxon>
        <taxon>Bacillati</taxon>
        <taxon>Bacillota</taxon>
        <taxon>Bacilli</taxon>
        <taxon>Bacillales</taxon>
        <taxon>Paenibacillaceae</taxon>
        <taxon>Paenibacillus</taxon>
    </lineage>
</organism>
<accession>A0ABX1YYM0</accession>
<comment type="caution">
    <text evidence="2">The sequence shown here is derived from an EMBL/GenBank/DDBJ whole genome shotgun (WGS) entry which is preliminary data.</text>
</comment>
<feature type="coiled-coil region" evidence="1">
    <location>
        <begin position="34"/>
        <end position="61"/>
    </location>
</feature>
<gene>
    <name evidence="2" type="ORF">GC102_10675</name>
</gene>
<protein>
    <submittedName>
        <fullName evidence="2">Uncharacterized protein</fullName>
    </submittedName>
</protein>
<dbReference type="RefSeq" id="WP_171689529.1">
    <property type="nucleotide sequence ID" value="NZ_WHOC01000055.1"/>
</dbReference>
<evidence type="ECO:0000313" key="2">
    <source>
        <dbReference type="EMBL" id="NOU86237.1"/>
    </source>
</evidence>
<dbReference type="EMBL" id="WHOC01000055">
    <property type="protein sequence ID" value="NOU86237.1"/>
    <property type="molecule type" value="Genomic_DNA"/>
</dbReference>
<name>A0ABX1YYM0_9BACL</name>